<organism evidence="2 3">
    <name type="scientific">Neolewinella aurantiaca</name>
    <dbReference type="NCBI Taxonomy" id="2602767"/>
    <lineage>
        <taxon>Bacteria</taxon>
        <taxon>Pseudomonadati</taxon>
        <taxon>Bacteroidota</taxon>
        <taxon>Saprospiria</taxon>
        <taxon>Saprospirales</taxon>
        <taxon>Lewinellaceae</taxon>
        <taxon>Neolewinella</taxon>
    </lineage>
</organism>
<sequence>MDRYKFDFQFDAKQMQREVAELEATSADWINHFVTSNYEGKWSVIPLRANRGAEHPVKMIYSDPTSDDYVDTPFLAQSPYLEQVHAHFKTRLFSSRLMRLGRGSEIKEHRDYGLDADSGTARIHIPVTTNPGVRFLLNGSRVVMEEGSCWYLRLSDPHAVTNDGPDRVHLVIDMEVNDWVARHMKS</sequence>
<gene>
    <name evidence="2" type="ORF">FUA23_02750</name>
</gene>
<feature type="domain" description="Aspartyl/asparaginy/proline hydroxylase" evidence="1">
    <location>
        <begin position="12"/>
        <end position="175"/>
    </location>
</feature>
<dbReference type="Proteomes" id="UP000321907">
    <property type="component" value="Unassembled WGS sequence"/>
</dbReference>
<comment type="caution">
    <text evidence="2">The sequence shown here is derived from an EMBL/GenBank/DDBJ whole genome shotgun (WGS) entry which is preliminary data.</text>
</comment>
<dbReference type="SUPFAM" id="SSF51197">
    <property type="entry name" value="Clavaminate synthase-like"/>
    <property type="match status" value="1"/>
</dbReference>
<dbReference type="RefSeq" id="WP_147929182.1">
    <property type="nucleotide sequence ID" value="NZ_VOXD01000003.1"/>
</dbReference>
<evidence type="ECO:0000313" key="2">
    <source>
        <dbReference type="EMBL" id="TXF91163.1"/>
    </source>
</evidence>
<dbReference type="AlphaFoldDB" id="A0A5C7FKF9"/>
<protein>
    <submittedName>
        <fullName evidence="2">Aspartyl/asparaginyl beta-hydroxylase domain-containing protein</fullName>
    </submittedName>
</protein>
<proteinExistence type="predicted"/>
<dbReference type="InterPro" id="IPR027443">
    <property type="entry name" value="IPNS-like_sf"/>
</dbReference>
<dbReference type="EMBL" id="VOXD01000003">
    <property type="protein sequence ID" value="TXF91163.1"/>
    <property type="molecule type" value="Genomic_DNA"/>
</dbReference>
<name>A0A5C7FKF9_9BACT</name>
<keyword evidence="3" id="KW-1185">Reference proteome</keyword>
<evidence type="ECO:0000313" key="3">
    <source>
        <dbReference type="Proteomes" id="UP000321907"/>
    </source>
</evidence>
<dbReference type="Pfam" id="PF05118">
    <property type="entry name" value="Asp_Arg_Hydrox"/>
    <property type="match status" value="1"/>
</dbReference>
<dbReference type="OrthoDB" id="1441538at2"/>
<evidence type="ECO:0000259" key="1">
    <source>
        <dbReference type="Pfam" id="PF05118"/>
    </source>
</evidence>
<reference evidence="2 3" key="1">
    <citation type="submission" date="2019-08" db="EMBL/GenBank/DDBJ databases">
        <title>Lewinella sp. strain SSH13 Genome sequencing and assembly.</title>
        <authorList>
            <person name="Kim I."/>
        </authorList>
    </citation>
    <scope>NUCLEOTIDE SEQUENCE [LARGE SCALE GENOMIC DNA]</scope>
    <source>
        <strain evidence="2 3">SSH13</strain>
    </source>
</reference>
<dbReference type="Gene3D" id="2.60.120.330">
    <property type="entry name" value="B-lactam Antibiotic, Isopenicillin N Synthase, Chain"/>
    <property type="match status" value="1"/>
</dbReference>
<accession>A0A5C7FKF9</accession>
<dbReference type="InterPro" id="IPR007803">
    <property type="entry name" value="Asp/Arg/Pro-Hydrxlase"/>
</dbReference>